<dbReference type="SMART" id="SM00385">
    <property type="entry name" value="CYCLIN"/>
    <property type="match status" value="1"/>
</dbReference>
<dbReference type="InterPro" id="IPR006671">
    <property type="entry name" value="Cyclin_N"/>
</dbReference>
<evidence type="ECO:0000256" key="1">
    <source>
        <dbReference type="RuleBase" id="RU000383"/>
    </source>
</evidence>
<protein>
    <recommendedName>
        <fullName evidence="2">Cyclin-like domain-containing protein</fullName>
    </recommendedName>
</protein>
<comment type="similarity">
    <text evidence="1">Belongs to the cyclin family.</text>
</comment>
<dbReference type="SUPFAM" id="SSF47954">
    <property type="entry name" value="Cyclin-like"/>
    <property type="match status" value="1"/>
</dbReference>
<dbReference type="Gene3D" id="1.10.472.10">
    <property type="entry name" value="Cyclin-like"/>
    <property type="match status" value="1"/>
</dbReference>
<proteinExistence type="inferred from homology"/>
<evidence type="ECO:0000313" key="4">
    <source>
        <dbReference type="Proteomes" id="UP000193498"/>
    </source>
</evidence>
<dbReference type="InterPro" id="IPR013763">
    <property type="entry name" value="Cyclin-like_dom"/>
</dbReference>
<dbReference type="GO" id="GO:0005634">
    <property type="term" value="C:nucleus"/>
    <property type="evidence" value="ECO:0007669"/>
    <property type="project" value="TreeGrafter"/>
</dbReference>
<dbReference type="GO" id="GO:0019901">
    <property type="term" value="F:protein kinase binding"/>
    <property type="evidence" value="ECO:0007669"/>
    <property type="project" value="InterPro"/>
</dbReference>
<dbReference type="PANTHER" id="PTHR15615:SF10">
    <property type="entry name" value="PHO85 CYCLIN-2-RELATED"/>
    <property type="match status" value="1"/>
</dbReference>
<dbReference type="Pfam" id="PF00134">
    <property type="entry name" value="Cyclin_N"/>
    <property type="match status" value="1"/>
</dbReference>
<dbReference type="InterPro" id="IPR013922">
    <property type="entry name" value="Cyclin_PHO80-like"/>
</dbReference>
<gene>
    <name evidence="3" type="ORF">K493DRAFT_233513</name>
</gene>
<feature type="domain" description="Cyclin-like" evidence="2">
    <location>
        <begin position="6"/>
        <end position="93"/>
    </location>
</feature>
<keyword evidence="1" id="KW-0195">Cyclin</keyword>
<organism evidence="3 4">
    <name type="scientific">Basidiobolus meristosporus CBS 931.73</name>
    <dbReference type="NCBI Taxonomy" id="1314790"/>
    <lineage>
        <taxon>Eukaryota</taxon>
        <taxon>Fungi</taxon>
        <taxon>Fungi incertae sedis</taxon>
        <taxon>Zoopagomycota</taxon>
        <taxon>Entomophthoromycotina</taxon>
        <taxon>Basidiobolomycetes</taxon>
        <taxon>Basidiobolales</taxon>
        <taxon>Basidiobolaceae</taxon>
        <taxon>Basidiobolus</taxon>
    </lineage>
</organism>
<sequence length="101" mass="11466">IPPLSTFIRELAARSKVHTPSFLCTMVYLDRLRQSLPEFARGMQCTCHRIFLAALIIASKYLNDASPKNTYWARYTSLFSLAEVNLMERQLLELLVSSGIG</sequence>
<evidence type="ECO:0000259" key="2">
    <source>
        <dbReference type="SMART" id="SM00385"/>
    </source>
</evidence>
<dbReference type="InterPro" id="IPR036915">
    <property type="entry name" value="Cyclin-like_sf"/>
</dbReference>
<feature type="non-terminal residue" evidence="3">
    <location>
        <position position="1"/>
    </location>
</feature>
<dbReference type="GO" id="GO:0000307">
    <property type="term" value="C:cyclin-dependent protein kinase holoenzyme complex"/>
    <property type="evidence" value="ECO:0007669"/>
    <property type="project" value="TreeGrafter"/>
</dbReference>
<dbReference type="PANTHER" id="PTHR15615">
    <property type="match status" value="1"/>
</dbReference>
<evidence type="ECO:0000313" key="3">
    <source>
        <dbReference type="EMBL" id="ORX89420.1"/>
    </source>
</evidence>
<accession>A0A1Y1XUJ8</accession>
<dbReference type="GO" id="GO:0016538">
    <property type="term" value="F:cyclin-dependent protein serine/threonine kinase regulator activity"/>
    <property type="evidence" value="ECO:0007669"/>
    <property type="project" value="TreeGrafter"/>
</dbReference>
<dbReference type="CDD" id="cd20557">
    <property type="entry name" value="CYCLIN_ScPCL1-like"/>
    <property type="match status" value="1"/>
</dbReference>
<reference evidence="3 4" key="1">
    <citation type="submission" date="2016-07" db="EMBL/GenBank/DDBJ databases">
        <title>Pervasive Adenine N6-methylation of Active Genes in Fungi.</title>
        <authorList>
            <consortium name="DOE Joint Genome Institute"/>
            <person name="Mondo S.J."/>
            <person name="Dannebaum R.O."/>
            <person name="Kuo R.C."/>
            <person name="Labutti K."/>
            <person name="Haridas S."/>
            <person name="Kuo A."/>
            <person name="Salamov A."/>
            <person name="Ahrendt S.R."/>
            <person name="Lipzen A."/>
            <person name="Sullivan W."/>
            <person name="Andreopoulos W.B."/>
            <person name="Clum A."/>
            <person name="Lindquist E."/>
            <person name="Daum C."/>
            <person name="Ramamoorthy G.K."/>
            <person name="Gryganskyi A."/>
            <person name="Culley D."/>
            <person name="Magnuson J.K."/>
            <person name="James T.Y."/>
            <person name="O'Malley M.A."/>
            <person name="Stajich J.E."/>
            <person name="Spatafora J.W."/>
            <person name="Visel A."/>
            <person name="Grigoriev I.V."/>
        </authorList>
    </citation>
    <scope>NUCLEOTIDE SEQUENCE [LARGE SCALE GENOMIC DNA]</scope>
    <source>
        <strain evidence="3 4">CBS 931.73</strain>
    </source>
</reference>
<dbReference type="Proteomes" id="UP000193498">
    <property type="component" value="Unassembled WGS sequence"/>
</dbReference>
<dbReference type="EMBL" id="MCFE01000445">
    <property type="protein sequence ID" value="ORX89420.1"/>
    <property type="molecule type" value="Genomic_DNA"/>
</dbReference>
<dbReference type="STRING" id="1314790.A0A1Y1XUJ8"/>
<dbReference type="AlphaFoldDB" id="A0A1Y1XUJ8"/>
<dbReference type="OrthoDB" id="10250320at2759"/>
<dbReference type="InParanoid" id="A0A1Y1XUJ8"/>
<keyword evidence="4" id="KW-1185">Reference proteome</keyword>
<name>A0A1Y1XUJ8_9FUNG</name>
<comment type="caution">
    <text evidence="3">The sequence shown here is derived from an EMBL/GenBank/DDBJ whole genome shotgun (WGS) entry which is preliminary data.</text>
</comment>